<dbReference type="RefSeq" id="WP_229526203.1">
    <property type="nucleotide sequence ID" value="NZ_JAFFQR010000112.1"/>
</dbReference>
<keyword evidence="2" id="KW-0560">Oxidoreductase</keyword>
<dbReference type="CDD" id="cd05233">
    <property type="entry name" value="SDR_c"/>
    <property type="match status" value="1"/>
</dbReference>
<comment type="similarity">
    <text evidence="1">Belongs to the short-chain dehydrogenases/reductases (SDR) family.</text>
</comment>
<organism evidence="2 3">
    <name type="scientific">Paenibacillus farraposensis</name>
    <dbReference type="NCBI Taxonomy" id="2807095"/>
    <lineage>
        <taxon>Bacteria</taxon>
        <taxon>Bacillati</taxon>
        <taxon>Bacillota</taxon>
        <taxon>Bacilli</taxon>
        <taxon>Bacillales</taxon>
        <taxon>Paenibacillaceae</taxon>
        <taxon>Paenibacillus</taxon>
    </lineage>
</organism>
<dbReference type="InterPro" id="IPR002347">
    <property type="entry name" value="SDR_fam"/>
</dbReference>
<comment type="caution">
    <text evidence="2">The sequence shown here is derived from an EMBL/GenBank/DDBJ whole genome shotgun (WGS) entry which is preliminary data.</text>
</comment>
<dbReference type="Gene3D" id="3.40.50.720">
    <property type="entry name" value="NAD(P)-binding Rossmann-like Domain"/>
    <property type="match status" value="1"/>
</dbReference>
<evidence type="ECO:0000313" key="2">
    <source>
        <dbReference type="EMBL" id="MFD1460216.1"/>
    </source>
</evidence>
<protein>
    <submittedName>
        <fullName evidence="2">SDR family NAD(P)-dependent oxidoreductase</fullName>
        <ecNumber evidence="2">1.1.1.-</ecNumber>
    </submittedName>
</protein>
<dbReference type="InterPro" id="IPR050259">
    <property type="entry name" value="SDR"/>
</dbReference>
<accession>A0ABW4D8Y2</accession>
<evidence type="ECO:0000256" key="1">
    <source>
        <dbReference type="ARBA" id="ARBA00006484"/>
    </source>
</evidence>
<dbReference type="SUPFAM" id="SSF51735">
    <property type="entry name" value="NAD(P)-binding Rossmann-fold domains"/>
    <property type="match status" value="1"/>
</dbReference>
<reference evidence="3" key="1">
    <citation type="journal article" date="2019" name="Int. J. Syst. Evol. Microbiol.">
        <title>The Global Catalogue of Microorganisms (GCM) 10K type strain sequencing project: providing services to taxonomists for standard genome sequencing and annotation.</title>
        <authorList>
            <consortium name="The Broad Institute Genomics Platform"/>
            <consortium name="The Broad Institute Genome Sequencing Center for Infectious Disease"/>
            <person name="Wu L."/>
            <person name="Ma J."/>
        </authorList>
    </citation>
    <scope>NUCLEOTIDE SEQUENCE [LARGE SCALE GENOMIC DNA]</scope>
    <source>
        <strain evidence="3">CCM 9147</strain>
    </source>
</reference>
<dbReference type="GO" id="GO:0016491">
    <property type="term" value="F:oxidoreductase activity"/>
    <property type="evidence" value="ECO:0007669"/>
    <property type="project" value="UniProtKB-KW"/>
</dbReference>
<gene>
    <name evidence="2" type="ORF">ACFQ5D_01865</name>
</gene>
<dbReference type="Pfam" id="PF00106">
    <property type="entry name" value="adh_short"/>
    <property type="match status" value="1"/>
</dbReference>
<dbReference type="InterPro" id="IPR036291">
    <property type="entry name" value="NAD(P)-bd_dom_sf"/>
</dbReference>
<name>A0ABW4D8Y2_9BACL</name>
<dbReference type="EMBL" id="JBHTNZ010000002">
    <property type="protein sequence ID" value="MFD1460216.1"/>
    <property type="molecule type" value="Genomic_DNA"/>
</dbReference>
<dbReference type="PRINTS" id="PR00081">
    <property type="entry name" value="GDHRDH"/>
</dbReference>
<dbReference type="EC" id="1.1.1.-" evidence="2"/>
<keyword evidence="3" id="KW-1185">Reference proteome</keyword>
<dbReference type="PANTHER" id="PTHR42879">
    <property type="entry name" value="3-OXOACYL-(ACYL-CARRIER-PROTEIN) REDUCTASE"/>
    <property type="match status" value="1"/>
</dbReference>
<dbReference type="Proteomes" id="UP001597340">
    <property type="component" value="Unassembled WGS sequence"/>
</dbReference>
<proteinExistence type="inferred from homology"/>
<evidence type="ECO:0000313" key="3">
    <source>
        <dbReference type="Proteomes" id="UP001597340"/>
    </source>
</evidence>
<sequence length="263" mass="28628">MDLALKGKKALITGSTQGLGKAVAKVLVREGATVYINGRDEKRVRSAIEEIQQQYPSAVVKSAAADLGNESGCGELLANLPEVDILINNMGIFEARPLLDISDEEWFRFIEVNVMSGIRLSRHYIQSMLERNDGRIIFVSSGAALLPSLEMPQYSVTKTMQLSVSRNLTELTRGTNVTVNTVLPGLMLTELVESMMLSAYGNEIGLDEAGERFMKDNGHTSLLQRPIQTAEIAEFIAFLSSKLSSAINGSAMRVDGGGIKNIF</sequence>